<feature type="compositionally biased region" description="Polar residues" evidence="1">
    <location>
        <begin position="69"/>
        <end position="82"/>
    </location>
</feature>
<name>A0A8H2HV65_ORBOL</name>
<dbReference type="Proteomes" id="UP000297595">
    <property type="component" value="Unassembled WGS sequence"/>
</dbReference>
<proteinExistence type="predicted"/>
<evidence type="ECO:0000313" key="2">
    <source>
        <dbReference type="EMBL" id="TGJ70112.1"/>
    </source>
</evidence>
<gene>
    <name evidence="2" type="ORF">EYR41_006098</name>
</gene>
<organism evidence="2 3">
    <name type="scientific">Orbilia oligospora</name>
    <name type="common">Nematode-trapping fungus</name>
    <name type="synonym">Arthrobotrys oligospora</name>
    <dbReference type="NCBI Taxonomy" id="2813651"/>
    <lineage>
        <taxon>Eukaryota</taxon>
        <taxon>Fungi</taxon>
        <taxon>Dikarya</taxon>
        <taxon>Ascomycota</taxon>
        <taxon>Pezizomycotina</taxon>
        <taxon>Orbiliomycetes</taxon>
        <taxon>Orbiliales</taxon>
        <taxon>Orbiliaceae</taxon>
        <taxon>Orbilia</taxon>
    </lineage>
</organism>
<dbReference type="AlphaFoldDB" id="A0A8H2HV65"/>
<comment type="caution">
    <text evidence="2">The sequence shown here is derived from an EMBL/GenBank/DDBJ whole genome shotgun (WGS) entry which is preliminary data.</text>
</comment>
<accession>A0A8H2HV65</accession>
<dbReference type="EMBL" id="SOZJ01000003">
    <property type="protein sequence ID" value="TGJ70112.1"/>
    <property type="molecule type" value="Genomic_DNA"/>
</dbReference>
<feature type="region of interest" description="Disordered" evidence="1">
    <location>
        <begin position="61"/>
        <end position="87"/>
    </location>
</feature>
<evidence type="ECO:0000256" key="1">
    <source>
        <dbReference type="SAM" id="MobiDB-lite"/>
    </source>
</evidence>
<sequence>MKNQTRRRKLVDRVVASLVSLAGQVDYTGLKYFEQQLQPHLPRLREAGILINIQLRQPESHHEHRWNPINITEQRSSRAQSQPKRRQRVDINLSIPDLIEEADIHTVEGFGDETNPDVVPVIPVAPTLAVPASLPNQTQCAPIANTPQTYAEQPNFPNLAPRKTMRDMPLLARIIARILRYKDRAITPADCRSDSATTFQSEIEAELKIDMSLQGSSVQKLARLRRLRNSYFCEIKLMQDRCPGENERAVKKALTESLCRRLGGPVRLFQRLCKEIEIVDMISKTYSQQVNEIEDSVLLAISTECYAMSFKNAKECMEMVKWFTPWLTAIISPSQPVIAGFRIPEGLLTNPTMMLSRPPEALPLRLIPPPSALWDYIDERYLVISGEMIFCLCSLDVNTIIGEIRDDNKLGLILESPEGNCKRFSSEGVILLVTIVDIDEISELLIKPD</sequence>
<evidence type="ECO:0000313" key="3">
    <source>
        <dbReference type="Proteomes" id="UP000297595"/>
    </source>
</evidence>
<reference evidence="2 3" key="1">
    <citation type="submission" date="2019-03" db="EMBL/GenBank/DDBJ databases">
        <title>Nematode-trapping fungi genome.</title>
        <authorList>
            <person name="Vidal-Diez De Ulzurrun G."/>
        </authorList>
    </citation>
    <scope>NUCLEOTIDE SEQUENCE [LARGE SCALE GENOMIC DNA]</scope>
    <source>
        <strain evidence="2 3">TWF154</strain>
    </source>
</reference>
<protein>
    <submittedName>
        <fullName evidence="2">Uncharacterized protein</fullName>
    </submittedName>
</protein>